<reference evidence="1" key="1">
    <citation type="submission" date="2021-05" db="EMBL/GenBank/DDBJ databases">
        <authorList>
            <person name="Scholz U."/>
            <person name="Mascher M."/>
            <person name="Fiebig A."/>
        </authorList>
    </citation>
    <scope>NUCLEOTIDE SEQUENCE [LARGE SCALE GENOMIC DNA]</scope>
</reference>
<reference evidence="1" key="2">
    <citation type="submission" date="2025-09" db="UniProtKB">
        <authorList>
            <consortium name="EnsemblPlants"/>
        </authorList>
    </citation>
    <scope>IDENTIFICATION</scope>
</reference>
<dbReference type="Proteomes" id="UP001732700">
    <property type="component" value="Chromosome 5C"/>
</dbReference>
<name>A0ACD5XRL5_AVESA</name>
<protein>
    <submittedName>
        <fullName evidence="1">Uncharacterized protein</fullName>
    </submittedName>
</protein>
<proteinExistence type="predicted"/>
<organism evidence="1 2">
    <name type="scientific">Avena sativa</name>
    <name type="common">Oat</name>
    <dbReference type="NCBI Taxonomy" id="4498"/>
    <lineage>
        <taxon>Eukaryota</taxon>
        <taxon>Viridiplantae</taxon>
        <taxon>Streptophyta</taxon>
        <taxon>Embryophyta</taxon>
        <taxon>Tracheophyta</taxon>
        <taxon>Spermatophyta</taxon>
        <taxon>Magnoliopsida</taxon>
        <taxon>Liliopsida</taxon>
        <taxon>Poales</taxon>
        <taxon>Poaceae</taxon>
        <taxon>BOP clade</taxon>
        <taxon>Pooideae</taxon>
        <taxon>Poodae</taxon>
        <taxon>Poeae</taxon>
        <taxon>Poeae Chloroplast Group 1 (Aveneae type)</taxon>
        <taxon>Aveninae</taxon>
        <taxon>Avena</taxon>
    </lineage>
</organism>
<dbReference type="EnsemblPlants" id="AVESA.00010b.r2.5CG0867720.1">
    <property type="protein sequence ID" value="AVESA.00010b.r2.5CG0867720.1.CDS.1"/>
    <property type="gene ID" value="AVESA.00010b.r2.5CG0867720"/>
</dbReference>
<sequence length="230" mass="25430">MDRAAGNPAGQMSKKERKKLKKEESDRRMLAEKKRRRLEKALANSAAIISELEKKRQLKQEEQQRLDAEGAAIAEAVALHVLIGEDCDEPCQLMWNDRTRREGHQDDLELTPGAQGAGDAYPAGSRPPLSSASRPHVPQWRLTDCGMAGPFSFSSWERLGGFEALYHEGTSCRPADSDTYHGVVATRAVEYRSPEDEFHVQAGAAAAAASSVNIMFSGAENSLNIYRREF</sequence>
<evidence type="ECO:0000313" key="1">
    <source>
        <dbReference type="EnsemblPlants" id="AVESA.00010b.r2.5CG0867720.1.CDS.1"/>
    </source>
</evidence>
<evidence type="ECO:0000313" key="2">
    <source>
        <dbReference type="Proteomes" id="UP001732700"/>
    </source>
</evidence>
<keyword evidence="2" id="KW-1185">Reference proteome</keyword>
<accession>A0ACD5XRL5</accession>